<evidence type="ECO:0000256" key="3">
    <source>
        <dbReference type="ARBA" id="ARBA00011276"/>
    </source>
</evidence>
<feature type="transmembrane region" description="Helical" evidence="10">
    <location>
        <begin position="74"/>
        <end position="96"/>
    </location>
</feature>
<dbReference type="STRING" id="6293.A0A1I8EKP3"/>
<reference evidence="11" key="1">
    <citation type="submission" date="2016-11" db="UniProtKB">
        <authorList>
            <consortium name="WormBaseParasite"/>
        </authorList>
    </citation>
    <scope>IDENTIFICATION</scope>
    <source>
        <strain evidence="11">pt0022</strain>
    </source>
</reference>
<evidence type="ECO:0000256" key="4">
    <source>
        <dbReference type="ARBA" id="ARBA00020820"/>
    </source>
</evidence>
<evidence type="ECO:0000256" key="5">
    <source>
        <dbReference type="ARBA" id="ARBA00022692"/>
    </source>
</evidence>
<evidence type="ECO:0000313" key="11">
    <source>
        <dbReference type="WBParaSite" id="maker-PairedContig_2809-snap-gene-0.11-mRNA-1"/>
    </source>
</evidence>
<accession>A0A1I8EKP3</accession>
<keyword evidence="8 10" id="KW-0472">Membrane</keyword>
<evidence type="ECO:0000256" key="8">
    <source>
        <dbReference type="ARBA" id="ARBA00023136"/>
    </source>
</evidence>
<dbReference type="GO" id="GO:0005789">
    <property type="term" value="C:endoplasmic reticulum membrane"/>
    <property type="evidence" value="ECO:0007669"/>
    <property type="project" value="UniProtKB-SubCell"/>
</dbReference>
<evidence type="ECO:0000256" key="6">
    <source>
        <dbReference type="ARBA" id="ARBA00022824"/>
    </source>
</evidence>
<evidence type="ECO:0000256" key="10">
    <source>
        <dbReference type="SAM" id="Phobius"/>
    </source>
</evidence>
<dbReference type="Pfam" id="PF06417">
    <property type="entry name" value="EMC4"/>
    <property type="match status" value="1"/>
</dbReference>
<keyword evidence="7 10" id="KW-1133">Transmembrane helix</keyword>
<evidence type="ECO:0000256" key="1">
    <source>
        <dbReference type="ARBA" id="ARBA00004477"/>
    </source>
</evidence>
<keyword evidence="6" id="KW-0256">Endoplasmic reticulum</keyword>
<dbReference type="Gene3D" id="3.10.180.10">
    <property type="entry name" value="2,3-Dihydroxybiphenyl 1,2-Dioxygenase, domain 1"/>
    <property type="match status" value="1"/>
</dbReference>
<proteinExistence type="inferred from homology"/>
<feature type="transmembrane region" description="Helical" evidence="10">
    <location>
        <begin position="146"/>
        <end position="164"/>
    </location>
</feature>
<dbReference type="AlphaFoldDB" id="A0A1I8EKP3"/>
<organism evidence="11">
    <name type="scientific">Wuchereria bancrofti</name>
    <dbReference type="NCBI Taxonomy" id="6293"/>
    <lineage>
        <taxon>Eukaryota</taxon>
        <taxon>Metazoa</taxon>
        <taxon>Ecdysozoa</taxon>
        <taxon>Nematoda</taxon>
        <taxon>Chromadorea</taxon>
        <taxon>Rhabditida</taxon>
        <taxon>Spirurina</taxon>
        <taxon>Spiruromorpha</taxon>
        <taxon>Filarioidea</taxon>
        <taxon>Onchocercidae</taxon>
        <taxon>Wuchereria</taxon>
    </lineage>
</organism>
<comment type="similarity">
    <text evidence="2">Belongs to the EMC4 family.</text>
</comment>
<name>A0A1I8EKP3_WUCBA</name>
<comment type="subcellular location">
    <subcellularLocation>
        <location evidence="1">Endoplasmic reticulum membrane</location>
        <topology evidence="1">Multi-pass membrane protein</topology>
    </subcellularLocation>
</comment>
<dbReference type="InterPro" id="IPR029068">
    <property type="entry name" value="Glyas_Bleomycin-R_OHBP_Dase"/>
</dbReference>
<dbReference type="WBParaSite" id="maker-PairedContig_2809-snap-gene-0.11-mRNA-1">
    <property type="protein sequence ID" value="maker-PairedContig_2809-snap-gene-0.11-mRNA-1"/>
    <property type="gene ID" value="maker-PairedContig_2809-snap-gene-0.11"/>
</dbReference>
<protein>
    <recommendedName>
        <fullName evidence="4">ER membrane protein complex subunit 4</fullName>
    </recommendedName>
    <alternativeName>
        <fullName evidence="9">Transmembrane protein 85</fullName>
    </alternativeName>
</protein>
<sequence>MSLVKWKLDLTGVGTRTVSRTLDSFLNPPGYSQAGITVQQIEQTGDSEQTHHLMKKRAWDMALQPIKSLPMNLLMMYMSGNTISIFPIMMIAMMAWRPVKALMNVNPAFKPLQDENMGSLLLHKLVFVLGNMVADENMGSLLLHKLVFVLGNMVAVAMALYKLHSMGLLPNHASDWLDFQLPPQRMQYSLVLESTALTGLPLSIHHIEFYVSNALQVELACKEQDEDFVKHLTVHGDSVRDRIVEKGGFVIKSVEVVADDMMEYDIRHSLLDSKTYRGFFLPEYEPYDCSNNILKSLEEISIISIDHFVINYPVDFVSSDESIFSSSHSTMKIVLITNKYKMIQTGLAEPVPRFVGMRGQIQVSTRILVDDIVHTTERMKQIGVKFIAISDEYYTDLEARLATFPVKLLKNFEKGFGAGNIKALFNAVENE</sequence>
<dbReference type="SUPFAM" id="SSF54593">
    <property type="entry name" value="Glyoxalase/Bleomycin resistance protein/Dihydroxybiphenyl dioxygenase"/>
    <property type="match status" value="1"/>
</dbReference>
<keyword evidence="5 10" id="KW-0812">Transmembrane</keyword>
<dbReference type="InterPro" id="IPR009445">
    <property type="entry name" value="TMEM85/Emc4"/>
</dbReference>
<comment type="subunit">
    <text evidence="3">Component of the ER membrane protein complex (EMC).</text>
</comment>
<evidence type="ECO:0000256" key="9">
    <source>
        <dbReference type="ARBA" id="ARBA00031143"/>
    </source>
</evidence>
<evidence type="ECO:0000256" key="2">
    <source>
        <dbReference type="ARBA" id="ARBA00007715"/>
    </source>
</evidence>
<evidence type="ECO:0000256" key="7">
    <source>
        <dbReference type="ARBA" id="ARBA00022989"/>
    </source>
</evidence>
<dbReference type="PANTHER" id="PTHR19315">
    <property type="entry name" value="ER MEMBRANE PROTEIN COMPLEX SUBUNIT 4"/>
    <property type="match status" value="1"/>
</dbReference>